<dbReference type="CDD" id="cd03108">
    <property type="entry name" value="AdSS"/>
    <property type="match status" value="1"/>
</dbReference>
<dbReference type="UniPathway" id="UPA00075">
    <property type="reaction ID" value="UER00335"/>
</dbReference>
<feature type="binding site" description="in other chain" evidence="8">
    <location>
        <position position="131"/>
    </location>
    <ligand>
        <name>IMP</name>
        <dbReference type="ChEBI" id="CHEBI:58053"/>
        <note>ligand shared between dimeric partners</note>
    </ligand>
</feature>
<keyword evidence="7 8" id="KW-0342">GTP-binding</keyword>
<dbReference type="FunFam" id="1.10.300.10:FF:000001">
    <property type="entry name" value="Adenylosuccinate synthetase"/>
    <property type="match status" value="1"/>
</dbReference>
<dbReference type="PANTHER" id="PTHR11846">
    <property type="entry name" value="ADENYLOSUCCINATE SYNTHETASE"/>
    <property type="match status" value="1"/>
</dbReference>
<dbReference type="EC" id="6.3.4.4" evidence="8 10"/>
<dbReference type="PANTHER" id="PTHR11846:SF0">
    <property type="entry name" value="ADENYLOSUCCINATE SYNTHETASE"/>
    <property type="match status" value="1"/>
</dbReference>
<name>A0A5C6A9E3_9BACT</name>
<organism evidence="11 12">
    <name type="scientific">Botrimarina colliarenosi</name>
    <dbReference type="NCBI Taxonomy" id="2528001"/>
    <lineage>
        <taxon>Bacteria</taxon>
        <taxon>Pseudomonadati</taxon>
        <taxon>Planctomycetota</taxon>
        <taxon>Planctomycetia</taxon>
        <taxon>Pirellulales</taxon>
        <taxon>Lacipirellulaceae</taxon>
        <taxon>Botrimarina</taxon>
    </lineage>
</organism>
<feature type="binding site" description="in other chain" evidence="8">
    <location>
        <position position="307"/>
    </location>
    <ligand>
        <name>IMP</name>
        <dbReference type="ChEBI" id="CHEBI:58053"/>
        <note>ligand shared between dimeric partners</note>
    </ligand>
</feature>
<comment type="similarity">
    <text evidence="8 10">Belongs to the adenylosuccinate synthetase family.</text>
</comment>
<dbReference type="RefSeq" id="WP_197526503.1">
    <property type="nucleotide sequence ID" value="NZ_SJPR01000003.1"/>
</dbReference>
<dbReference type="GO" id="GO:0044208">
    <property type="term" value="P:'de novo' AMP biosynthetic process"/>
    <property type="evidence" value="ECO:0007669"/>
    <property type="project" value="UniProtKB-UniRule"/>
</dbReference>
<dbReference type="Gene3D" id="1.10.300.10">
    <property type="entry name" value="Adenylosuccinate Synthetase, subunit A, domain 2"/>
    <property type="match status" value="1"/>
</dbReference>
<dbReference type="GO" id="GO:0000287">
    <property type="term" value="F:magnesium ion binding"/>
    <property type="evidence" value="ECO:0007669"/>
    <property type="project" value="UniProtKB-UniRule"/>
</dbReference>
<evidence type="ECO:0000256" key="5">
    <source>
        <dbReference type="ARBA" id="ARBA00022755"/>
    </source>
</evidence>
<comment type="pathway">
    <text evidence="8 10">Purine metabolism; AMP biosynthesis via de novo pathway; AMP from IMP: step 1/2.</text>
</comment>
<keyword evidence="3 8" id="KW-0479">Metal-binding</keyword>
<dbReference type="NCBIfam" id="TIGR00184">
    <property type="entry name" value="purA"/>
    <property type="match status" value="1"/>
</dbReference>
<feature type="binding site" description="in other chain" evidence="8">
    <location>
        <begin position="13"/>
        <end position="16"/>
    </location>
    <ligand>
        <name>IMP</name>
        <dbReference type="ChEBI" id="CHEBI:58053"/>
        <note>ligand shared between dimeric partners</note>
    </ligand>
</feature>
<dbReference type="NCBIfam" id="NF002223">
    <property type="entry name" value="PRK01117.1"/>
    <property type="match status" value="1"/>
</dbReference>
<evidence type="ECO:0000256" key="9">
    <source>
        <dbReference type="PROSITE-ProRule" id="PRU10134"/>
    </source>
</evidence>
<dbReference type="InterPro" id="IPR001114">
    <property type="entry name" value="Adenylosuccinate_synthetase"/>
</dbReference>
<feature type="binding site" evidence="8">
    <location>
        <begin position="417"/>
        <end position="419"/>
    </location>
    <ligand>
        <name>GTP</name>
        <dbReference type="ChEBI" id="CHEBI:37565"/>
    </ligand>
</feature>
<dbReference type="HAMAP" id="MF_00011">
    <property type="entry name" value="Adenylosucc_synth"/>
    <property type="match status" value="1"/>
</dbReference>
<dbReference type="Gene3D" id="3.40.440.10">
    <property type="entry name" value="Adenylosuccinate Synthetase, subunit A, domain 1"/>
    <property type="match status" value="1"/>
</dbReference>
<evidence type="ECO:0000313" key="11">
    <source>
        <dbReference type="EMBL" id="TWT96604.1"/>
    </source>
</evidence>
<comment type="subcellular location">
    <subcellularLocation>
        <location evidence="8">Cytoplasm</location>
    </subcellularLocation>
</comment>
<evidence type="ECO:0000256" key="10">
    <source>
        <dbReference type="RuleBase" id="RU000520"/>
    </source>
</evidence>
<dbReference type="SUPFAM" id="SSF52540">
    <property type="entry name" value="P-loop containing nucleoside triphosphate hydrolases"/>
    <property type="match status" value="1"/>
</dbReference>
<dbReference type="PROSITE" id="PS01266">
    <property type="entry name" value="ADENYLOSUCCIN_SYN_1"/>
    <property type="match status" value="1"/>
</dbReference>
<comment type="subunit">
    <text evidence="1 8">Homodimer.</text>
</comment>
<dbReference type="InterPro" id="IPR042109">
    <property type="entry name" value="Adenylosuccinate_synth_dom1"/>
</dbReference>
<dbReference type="InterPro" id="IPR042110">
    <property type="entry name" value="Adenylosuccinate_synth_dom2"/>
</dbReference>
<dbReference type="GO" id="GO:0005737">
    <property type="term" value="C:cytoplasm"/>
    <property type="evidence" value="ECO:0007669"/>
    <property type="project" value="UniProtKB-SubCell"/>
</dbReference>
<keyword evidence="12" id="KW-1185">Reference proteome</keyword>
<dbReference type="InterPro" id="IPR018220">
    <property type="entry name" value="Adenylosuccin_syn_GTP-bd"/>
</dbReference>
<comment type="caution">
    <text evidence="11">The sequence shown here is derived from an EMBL/GenBank/DDBJ whole genome shotgun (WGS) entry which is preliminary data.</text>
</comment>
<dbReference type="GO" id="GO:0004019">
    <property type="term" value="F:adenylosuccinate synthase activity"/>
    <property type="evidence" value="ECO:0007669"/>
    <property type="project" value="UniProtKB-UniRule"/>
</dbReference>
<keyword evidence="5 8" id="KW-0658">Purine biosynthesis</keyword>
<evidence type="ECO:0000256" key="2">
    <source>
        <dbReference type="ARBA" id="ARBA00022598"/>
    </source>
</evidence>
<feature type="binding site" evidence="8">
    <location>
        <begin position="40"/>
        <end position="42"/>
    </location>
    <ligand>
        <name>GTP</name>
        <dbReference type="ChEBI" id="CHEBI:37565"/>
    </ligand>
</feature>
<feature type="binding site" evidence="8">
    <location>
        <position position="145"/>
    </location>
    <ligand>
        <name>IMP</name>
        <dbReference type="ChEBI" id="CHEBI:58053"/>
        <note>ligand shared between dimeric partners</note>
    </ligand>
</feature>
<dbReference type="EMBL" id="SJPR01000003">
    <property type="protein sequence ID" value="TWT96604.1"/>
    <property type="molecule type" value="Genomic_DNA"/>
</dbReference>
<dbReference type="InterPro" id="IPR027417">
    <property type="entry name" value="P-loop_NTPase"/>
</dbReference>
<feature type="active site" description="Proton acceptor" evidence="8">
    <location>
        <position position="13"/>
    </location>
</feature>
<feature type="binding site" evidence="8">
    <location>
        <begin position="12"/>
        <end position="18"/>
    </location>
    <ligand>
        <name>GTP</name>
        <dbReference type="ChEBI" id="CHEBI:37565"/>
    </ligand>
</feature>
<dbReference type="InterPro" id="IPR042111">
    <property type="entry name" value="Adenylosuccinate_synth_dom3"/>
</dbReference>
<dbReference type="GO" id="GO:0046040">
    <property type="term" value="P:IMP metabolic process"/>
    <property type="evidence" value="ECO:0007669"/>
    <property type="project" value="TreeGrafter"/>
</dbReference>
<dbReference type="GO" id="GO:0005525">
    <property type="term" value="F:GTP binding"/>
    <property type="evidence" value="ECO:0007669"/>
    <property type="project" value="UniProtKB-UniRule"/>
</dbReference>
<dbReference type="Gene3D" id="3.90.170.10">
    <property type="entry name" value="Adenylosuccinate Synthetase, subunit A, domain 3"/>
    <property type="match status" value="1"/>
</dbReference>
<keyword evidence="4 8" id="KW-0547">Nucleotide-binding</keyword>
<dbReference type="FunFam" id="3.90.170.10:FF:000001">
    <property type="entry name" value="Adenylosuccinate synthetase"/>
    <property type="match status" value="1"/>
</dbReference>
<evidence type="ECO:0000256" key="7">
    <source>
        <dbReference type="ARBA" id="ARBA00023134"/>
    </source>
</evidence>
<feature type="binding site" evidence="8">
    <location>
        <position position="13"/>
    </location>
    <ligand>
        <name>Mg(2+)</name>
        <dbReference type="ChEBI" id="CHEBI:18420"/>
    </ligand>
</feature>
<evidence type="ECO:0000256" key="1">
    <source>
        <dbReference type="ARBA" id="ARBA00011738"/>
    </source>
</evidence>
<dbReference type="PROSITE" id="PS00513">
    <property type="entry name" value="ADENYLOSUCCIN_SYN_2"/>
    <property type="match status" value="1"/>
</dbReference>
<dbReference type="SMART" id="SM00788">
    <property type="entry name" value="Adenylsucc_synt"/>
    <property type="match status" value="1"/>
</dbReference>
<dbReference type="Proteomes" id="UP000317421">
    <property type="component" value="Unassembled WGS sequence"/>
</dbReference>
<feature type="active site" description="Proton donor" evidence="8">
    <location>
        <position position="41"/>
    </location>
</feature>
<accession>A0A5C6A9E3</accession>
<sequence>MPGTCVIGLQWGDEAKGKLVDLLTPRHDFVVRYQGGANAGHTVVVGGEVYKLSLLPSGVLTEGVTSVITGGVVINPAKAIEELDELAGRDVRGLEKNLKISDRAHVIMPWHFAEDRALDANTTDGENIGTTQRGIGPCYRDKVARSHAIRIGDLYRDELRQHIEHIVAAKTPVIAAMSGGASPELDPQAIYDEYKAYAERLRPHVCDTNELLLTAAEAGKRILFEGAQGALLDVDHGTFPFVTSSNSSGVGISNGSGLPARYINHTLGVVKAYSTRVGGGPFPTEQDNADGQKLRDQGNEYGTVTKRPRRCGWLDAVAVRYTARLGGVDAIAVMLLDVLSGFEELKICNAYELDGKTTQVFPSHVDDIRRVKPVYESLPGWSEDLTGVRSMDDLPANALAYLERVSELVGRPVSIVSVGPGREQTILAGKPELLATGA</sequence>
<comment type="catalytic activity">
    <reaction evidence="8 10">
        <text>IMP + L-aspartate + GTP = N(6)-(1,2-dicarboxyethyl)-AMP + GDP + phosphate + 2 H(+)</text>
        <dbReference type="Rhea" id="RHEA:15753"/>
        <dbReference type="ChEBI" id="CHEBI:15378"/>
        <dbReference type="ChEBI" id="CHEBI:29991"/>
        <dbReference type="ChEBI" id="CHEBI:37565"/>
        <dbReference type="ChEBI" id="CHEBI:43474"/>
        <dbReference type="ChEBI" id="CHEBI:57567"/>
        <dbReference type="ChEBI" id="CHEBI:58053"/>
        <dbReference type="ChEBI" id="CHEBI:58189"/>
        <dbReference type="EC" id="6.3.4.4"/>
    </reaction>
</comment>
<keyword evidence="6 8" id="KW-0460">Magnesium</keyword>
<feature type="binding site" description="in other chain" evidence="8">
    <location>
        <position position="243"/>
    </location>
    <ligand>
        <name>IMP</name>
        <dbReference type="ChEBI" id="CHEBI:58053"/>
        <note>ligand shared between dimeric partners</note>
    </ligand>
</feature>
<dbReference type="AlphaFoldDB" id="A0A5C6A9E3"/>
<gene>
    <name evidence="8 11" type="primary">purA</name>
    <name evidence="11" type="ORF">Pla108_23730</name>
</gene>
<feature type="binding site" evidence="8">
    <location>
        <position position="40"/>
    </location>
    <ligand>
        <name>Mg(2+)</name>
        <dbReference type="ChEBI" id="CHEBI:18420"/>
    </ligand>
</feature>
<evidence type="ECO:0000256" key="3">
    <source>
        <dbReference type="ARBA" id="ARBA00022723"/>
    </source>
</evidence>
<reference evidence="11 12" key="1">
    <citation type="submission" date="2019-02" db="EMBL/GenBank/DDBJ databases">
        <title>Deep-cultivation of Planctomycetes and their phenomic and genomic characterization uncovers novel biology.</title>
        <authorList>
            <person name="Wiegand S."/>
            <person name="Jogler M."/>
            <person name="Boedeker C."/>
            <person name="Pinto D."/>
            <person name="Vollmers J."/>
            <person name="Rivas-Marin E."/>
            <person name="Kohn T."/>
            <person name="Peeters S.H."/>
            <person name="Heuer A."/>
            <person name="Rast P."/>
            <person name="Oberbeckmann S."/>
            <person name="Bunk B."/>
            <person name="Jeske O."/>
            <person name="Meyerdierks A."/>
            <person name="Storesund J.E."/>
            <person name="Kallscheuer N."/>
            <person name="Luecker S."/>
            <person name="Lage O.M."/>
            <person name="Pohl T."/>
            <person name="Merkel B.J."/>
            <person name="Hornburger P."/>
            <person name="Mueller R.-W."/>
            <person name="Bruemmer F."/>
            <person name="Labrenz M."/>
            <person name="Spormann A.M."/>
            <person name="Op Den Camp H."/>
            <person name="Overmann J."/>
            <person name="Amann R."/>
            <person name="Jetten M.S.M."/>
            <person name="Mascher T."/>
            <person name="Medema M.H."/>
            <person name="Devos D.P."/>
            <person name="Kaster A.-K."/>
            <person name="Ovreas L."/>
            <person name="Rohde M."/>
            <person name="Galperin M.Y."/>
            <person name="Jogler C."/>
        </authorList>
    </citation>
    <scope>NUCLEOTIDE SEQUENCE [LARGE SCALE GENOMIC DNA]</scope>
    <source>
        <strain evidence="11 12">Pla108</strain>
    </source>
</reference>
<keyword evidence="8" id="KW-0963">Cytoplasm</keyword>
<keyword evidence="2 8" id="KW-0436">Ligase</keyword>
<evidence type="ECO:0000256" key="6">
    <source>
        <dbReference type="ARBA" id="ARBA00022842"/>
    </source>
</evidence>
<evidence type="ECO:0000256" key="4">
    <source>
        <dbReference type="ARBA" id="ARBA00022741"/>
    </source>
</evidence>
<evidence type="ECO:0000256" key="8">
    <source>
        <dbReference type="HAMAP-Rule" id="MF_00011"/>
    </source>
</evidence>
<comment type="cofactor">
    <cofactor evidence="8">
        <name>Mg(2+)</name>
        <dbReference type="ChEBI" id="CHEBI:18420"/>
    </cofactor>
    <text evidence="8">Binds 1 Mg(2+) ion per subunit.</text>
</comment>
<feature type="binding site" evidence="8">
    <location>
        <begin position="303"/>
        <end position="309"/>
    </location>
    <ligand>
        <name>substrate</name>
    </ligand>
</feature>
<evidence type="ECO:0000313" key="12">
    <source>
        <dbReference type="Proteomes" id="UP000317421"/>
    </source>
</evidence>
<feature type="binding site" evidence="8">
    <location>
        <begin position="335"/>
        <end position="337"/>
    </location>
    <ligand>
        <name>GTP</name>
        <dbReference type="ChEBI" id="CHEBI:37565"/>
    </ligand>
</feature>
<feature type="binding site" description="in other chain" evidence="8">
    <location>
        <begin position="38"/>
        <end position="41"/>
    </location>
    <ligand>
        <name>IMP</name>
        <dbReference type="ChEBI" id="CHEBI:58053"/>
        <note>ligand shared between dimeric partners</note>
    </ligand>
</feature>
<comment type="function">
    <text evidence="8">Plays an important role in the de novo pathway of purine nucleotide biosynthesis. Catalyzes the first committed step in the biosynthesis of AMP from IMP.</text>
</comment>
<dbReference type="Pfam" id="PF00709">
    <property type="entry name" value="Adenylsucc_synt"/>
    <property type="match status" value="1"/>
</dbReference>
<protein>
    <recommendedName>
        <fullName evidence="8 10">Adenylosuccinate synthetase</fullName>
        <shortName evidence="8">AMPSase</shortName>
        <shortName evidence="8">AdSS</shortName>
        <ecNumber evidence="8 10">6.3.4.4</ecNumber>
    </recommendedName>
    <alternativeName>
        <fullName evidence="8">IMP--aspartate ligase</fullName>
    </alternativeName>
</protein>
<dbReference type="InterPro" id="IPR033128">
    <property type="entry name" value="Adenylosuccin_syn_Lys_AS"/>
</dbReference>
<feature type="active site" evidence="9">
    <location>
        <position position="142"/>
    </location>
</feature>
<proteinExistence type="inferred from homology"/>
<feature type="binding site" description="in other chain" evidence="8">
    <location>
        <position position="228"/>
    </location>
    <ligand>
        <name>IMP</name>
        <dbReference type="ChEBI" id="CHEBI:58053"/>
        <note>ligand shared between dimeric partners</note>
    </ligand>
</feature>
<feature type="binding site" evidence="8">
    <location>
        <position position="309"/>
    </location>
    <ligand>
        <name>GTP</name>
        <dbReference type="ChEBI" id="CHEBI:37565"/>
    </ligand>
</feature>